<dbReference type="Pfam" id="PF13376">
    <property type="entry name" value="OmdA"/>
    <property type="match status" value="1"/>
</dbReference>
<reference evidence="1" key="1">
    <citation type="submission" date="2024-06" db="EMBL/GenBank/DDBJ databases">
        <title>Draft genome sequence of Microbacterium sp. strain A8/3-1, isolated from Oxytropis tragacanthoides Fisch. ex DC. Root nodules in the Altai region of Russia.</title>
        <authorList>
            <person name="Sazanova A."/>
            <person name="Guro P."/>
            <person name="Kuznetsova I."/>
            <person name="Belimov A."/>
            <person name="Safronova V."/>
        </authorList>
    </citation>
    <scope>NUCLEOTIDE SEQUENCE</scope>
    <source>
        <strain evidence="1">A8/3-1</strain>
    </source>
</reference>
<organism evidence="1">
    <name type="scientific">Microbacterium sp. A8/3-1</name>
    <dbReference type="NCBI Taxonomy" id="3160749"/>
    <lineage>
        <taxon>Bacteria</taxon>
        <taxon>Bacillati</taxon>
        <taxon>Actinomycetota</taxon>
        <taxon>Actinomycetes</taxon>
        <taxon>Micrococcales</taxon>
        <taxon>Microbacteriaceae</taxon>
        <taxon>Microbacterium</taxon>
    </lineage>
</organism>
<gene>
    <name evidence="1" type="ORF">ABS642_16955</name>
</gene>
<name>A0AAU7VTZ5_9MICO</name>
<evidence type="ECO:0000313" key="1">
    <source>
        <dbReference type="EMBL" id="XBX77587.1"/>
    </source>
</evidence>
<proteinExistence type="predicted"/>
<dbReference type="RefSeq" id="WP_350351043.1">
    <property type="nucleotide sequence ID" value="NZ_CP158357.1"/>
</dbReference>
<sequence>MGVLDEGERIRAADAAAWRAWLEENHERAAGVWLLSVRGTDAGGVGYEDAVRQALCFGWIDGPVRVFDEGSDDRANGQWFSPRRPGSGWAATNKARIALLEAEGLLAPAGIRVLEVAKANGSWTVLDGPEAGIEPDEFAAALDAVPAARENWDAFPKSVKKFGLTHIAMAKRPDTRSARIAKIVADAAEGKRP</sequence>
<accession>A0AAU7VTZ5</accession>
<dbReference type="AlphaFoldDB" id="A0AAU7VTZ5"/>
<dbReference type="EMBL" id="CP158357">
    <property type="protein sequence ID" value="XBX77587.1"/>
    <property type="molecule type" value="Genomic_DNA"/>
</dbReference>
<protein>
    <submittedName>
        <fullName evidence="1">YdeI/OmpD-associated family protein</fullName>
    </submittedName>
</protein>